<dbReference type="SUPFAM" id="SSF52440">
    <property type="entry name" value="PreATP-grasp domain"/>
    <property type="match status" value="1"/>
</dbReference>
<feature type="binding site" evidence="5">
    <location>
        <position position="110"/>
    </location>
    <ligand>
        <name>ATP</name>
        <dbReference type="ChEBI" id="CHEBI:30616"/>
    </ligand>
</feature>
<dbReference type="PROSITE" id="PS50975">
    <property type="entry name" value="ATP_GRASP"/>
    <property type="match status" value="1"/>
</dbReference>
<dbReference type="GO" id="GO:0005829">
    <property type="term" value="C:cytosol"/>
    <property type="evidence" value="ECO:0007669"/>
    <property type="project" value="TreeGrafter"/>
</dbReference>
<evidence type="ECO:0000256" key="5">
    <source>
        <dbReference type="HAMAP-Rule" id="MF_01928"/>
    </source>
</evidence>
<feature type="binding site" evidence="5">
    <location>
        <position position="220"/>
    </location>
    <ligand>
        <name>ATP</name>
        <dbReference type="ChEBI" id="CHEBI:30616"/>
    </ligand>
</feature>
<dbReference type="GO" id="GO:0006189">
    <property type="term" value="P:'de novo' IMP biosynthetic process"/>
    <property type="evidence" value="ECO:0007669"/>
    <property type="project" value="UniProtKB-UniRule"/>
</dbReference>
<dbReference type="FunFam" id="3.30.1490.20:FF:000015">
    <property type="entry name" value="N5-carboxyaminoimidazole ribonucleotide synthase"/>
    <property type="match status" value="1"/>
</dbReference>
<evidence type="ECO:0000259" key="7">
    <source>
        <dbReference type="PROSITE" id="PS50975"/>
    </source>
</evidence>
<evidence type="ECO:0000256" key="3">
    <source>
        <dbReference type="ARBA" id="ARBA00022755"/>
    </source>
</evidence>
<comment type="similarity">
    <text evidence="5 6">Belongs to the PurK/PurT family.</text>
</comment>
<dbReference type="NCBIfam" id="NF004675">
    <property type="entry name" value="PRK06019.1-1"/>
    <property type="match status" value="1"/>
</dbReference>
<feature type="domain" description="ATP-grasp" evidence="7">
    <location>
        <begin position="114"/>
        <end position="304"/>
    </location>
</feature>
<dbReference type="Gene3D" id="3.40.50.20">
    <property type="match status" value="1"/>
</dbReference>
<dbReference type="HAMAP" id="MF_01928">
    <property type="entry name" value="PurK"/>
    <property type="match status" value="1"/>
</dbReference>
<keyword evidence="1 5" id="KW-0436">Ligase</keyword>
<keyword evidence="2 5" id="KW-0547">Nucleotide-binding</keyword>
<dbReference type="InterPro" id="IPR005875">
    <property type="entry name" value="PurK"/>
</dbReference>
<dbReference type="NCBIfam" id="TIGR01161">
    <property type="entry name" value="purK"/>
    <property type="match status" value="1"/>
</dbReference>
<feature type="binding site" evidence="5">
    <location>
        <begin position="274"/>
        <end position="275"/>
    </location>
    <ligand>
        <name>ATP</name>
        <dbReference type="ChEBI" id="CHEBI:30616"/>
    </ligand>
</feature>
<keyword evidence="3 5" id="KW-0658">Purine biosynthesis</keyword>
<dbReference type="GO" id="GO:0005524">
    <property type="term" value="F:ATP binding"/>
    <property type="evidence" value="ECO:0007669"/>
    <property type="project" value="UniProtKB-UniRule"/>
</dbReference>
<dbReference type="SMART" id="SM01209">
    <property type="entry name" value="GARS_A"/>
    <property type="match status" value="1"/>
</dbReference>
<dbReference type="GO" id="GO:0004638">
    <property type="term" value="F:phosphoribosylaminoimidazole carboxylase activity"/>
    <property type="evidence" value="ECO:0007669"/>
    <property type="project" value="InterPro"/>
</dbReference>
<dbReference type="Pfam" id="PF17769">
    <property type="entry name" value="PurK_C"/>
    <property type="match status" value="1"/>
</dbReference>
<dbReference type="EMBL" id="JACHXA010000011">
    <property type="protein sequence ID" value="MBB3066848.1"/>
    <property type="molecule type" value="Genomic_DNA"/>
</dbReference>
<dbReference type="InterPro" id="IPR016185">
    <property type="entry name" value="PreATP-grasp_dom_sf"/>
</dbReference>
<dbReference type="Gene3D" id="3.30.470.20">
    <property type="entry name" value="ATP-grasp fold, B domain"/>
    <property type="match status" value="1"/>
</dbReference>
<keyword evidence="9" id="KW-1185">Reference proteome</keyword>
<evidence type="ECO:0000313" key="9">
    <source>
        <dbReference type="Proteomes" id="UP000581135"/>
    </source>
</evidence>
<organism evidence="8 9">
    <name type="scientific">Limibacillus halophilus</name>
    <dbReference type="NCBI Taxonomy" id="1579333"/>
    <lineage>
        <taxon>Bacteria</taxon>
        <taxon>Pseudomonadati</taxon>
        <taxon>Pseudomonadota</taxon>
        <taxon>Alphaproteobacteria</taxon>
        <taxon>Rhodospirillales</taxon>
        <taxon>Rhodovibrionaceae</taxon>
        <taxon>Limibacillus</taxon>
    </lineage>
</organism>
<comment type="catalytic activity">
    <reaction evidence="5 6">
        <text>5-amino-1-(5-phospho-beta-D-ribosyl)imidazole + hydrogencarbonate + ATP = 5-carboxyamino-1-(5-phospho-D-ribosyl)imidazole + ADP + phosphate + 2 H(+)</text>
        <dbReference type="Rhea" id="RHEA:19317"/>
        <dbReference type="ChEBI" id="CHEBI:15378"/>
        <dbReference type="ChEBI" id="CHEBI:17544"/>
        <dbReference type="ChEBI" id="CHEBI:30616"/>
        <dbReference type="ChEBI" id="CHEBI:43474"/>
        <dbReference type="ChEBI" id="CHEBI:58730"/>
        <dbReference type="ChEBI" id="CHEBI:137981"/>
        <dbReference type="ChEBI" id="CHEBI:456216"/>
        <dbReference type="EC" id="6.3.4.18"/>
    </reaction>
</comment>
<comment type="function">
    <text evidence="6">Catalyzes the ATP-dependent conversion of 5-aminoimidazole ribonucleotide (AIR) and HCO(3)- to N5-carboxyaminoimidazole ribonucleotide (N5-CAIR).</text>
</comment>
<keyword evidence="4 5" id="KW-0067">ATP-binding</keyword>
<dbReference type="RefSeq" id="WP_183417678.1">
    <property type="nucleotide sequence ID" value="NZ_JACHXA010000011.1"/>
</dbReference>
<feature type="binding site" evidence="5">
    <location>
        <position position="150"/>
    </location>
    <ligand>
        <name>ATP</name>
        <dbReference type="ChEBI" id="CHEBI:30616"/>
    </ligand>
</feature>
<dbReference type="Gene3D" id="3.30.1490.20">
    <property type="entry name" value="ATP-grasp fold, A domain"/>
    <property type="match status" value="1"/>
</dbReference>
<dbReference type="AlphaFoldDB" id="A0A839SX14"/>
<feature type="binding site" evidence="5">
    <location>
        <begin position="155"/>
        <end position="161"/>
    </location>
    <ligand>
        <name>ATP</name>
        <dbReference type="ChEBI" id="CHEBI:30616"/>
    </ligand>
</feature>
<dbReference type="SUPFAM" id="SSF51246">
    <property type="entry name" value="Rudiment single hybrid motif"/>
    <property type="match status" value="1"/>
</dbReference>
<sequence>MAKKRQALPPGSVIGILGGGQLGRMTALAAANLGYRSHIFCPDADAPATQVTSLSTIAAYDDEAALTRFAEAVDVVTFEFENVPSKTGEILSRIKPVRPNPQALHTCQNRLREKDFCASKGIPTTRYAEVTSQESLARSLREIGMPAVLKTAEFGYDGKGQVTIQNERDAQQAWARMTGGATGVSGILEGFVDFDLEISVIVARGLDGATATYVPVENQHRNHILDQTIAPARIAQDVAERAEVIARRLADAFDYVGLLAVEMFVTGKGEVLVNEMAPRPHNSGHWTMDACLTSQFEQFVRAVAGLPLGSTERHSNAVMRNLLGDEANTWEKILGDPTARLHLYGKAEARPGRKMGHVNRLLPKE</sequence>
<comment type="caution">
    <text evidence="8">The sequence shown here is derived from an EMBL/GenBank/DDBJ whole genome shotgun (WGS) entry which is preliminary data.</text>
</comment>
<comment type="pathway">
    <text evidence="5 6">Purine metabolism; IMP biosynthesis via de novo pathway; 5-amino-1-(5-phospho-D-ribosyl)imidazole-4-carboxylate from 5-amino-1-(5-phospho-D-ribosyl)imidazole (N5-CAIR route): step 1/2.</text>
</comment>
<feature type="binding site" evidence="5">
    <location>
        <position position="197"/>
    </location>
    <ligand>
        <name>ATP</name>
        <dbReference type="ChEBI" id="CHEBI:30616"/>
    </ligand>
</feature>
<dbReference type="Proteomes" id="UP000581135">
    <property type="component" value="Unassembled WGS sequence"/>
</dbReference>
<reference evidence="8 9" key="1">
    <citation type="submission" date="2020-08" db="EMBL/GenBank/DDBJ databases">
        <title>Genomic Encyclopedia of Type Strains, Phase III (KMG-III): the genomes of soil and plant-associated and newly described type strains.</title>
        <authorList>
            <person name="Whitman W."/>
        </authorList>
    </citation>
    <scope>NUCLEOTIDE SEQUENCE [LARGE SCALE GENOMIC DNA]</scope>
    <source>
        <strain evidence="8 9">CECT 8803</strain>
    </source>
</reference>
<evidence type="ECO:0000256" key="2">
    <source>
        <dbReference type="ARBA" id="ARBA00022741"/>
    </source>
</evidence>
<dbReference type="PANTHER" id="PTHR11609:SF5">
    <property type="entry name" value="PHOSPHORIBOSYLAMINOIMIDAZOLE CARBOXYLASE"/>
    <property type="match status" value="1"/>
</dbReference>
<evidence type="ECO:0000256" key="6">
    <source>
        <dbReference type="RuleBase" id="RU361200"/>
    </source>
</evidence>
<dbReference type="EC" id="6.3.4.18" evidence="5 6"/>
<dbReference type="NCBIfam" id="NF004676">
    <property type="entry name" value="PRK06019.1-2"/>
    <property type="match status" value="1"/>
</dbReference>
<accession>A0A839SX14</accession>
<dbReference type="FunFam" id="3.40.50.20:FF:000016">
    <property type="entry name" value="N5-carboxyaminoimidazole ribonucleotide synthase"/>
    <property type="match status" value="1"/>
</dbReference>
<dbReference type="InterPro" id="IPR011761">
    <property type="entry name" value="ATP-grasp"/>
</dbReference>
<protein>
    <recommendedName>
        <fullName evidence="5 6">N5-carboxyaminoimidazole ribonucleotide synthase</fullName>
        <shortName evidence="5 6">N5-CAIR synthase</shortName>
        <ecNumber evidence="5 6">6.3.4.18</ecNumber>
    </recommendedName>
    <alternativeName>
        <fullName evidence="5 6">5-(carboxyamino)imidazole ribonucleotide synthetase</fullName>
    </alternativeName>
</protein>
<dbReference type="PANTHER" id="PTHR11609">
    <property type="entry name" value="PURINE BIOSYNTHESIS PROTEIN 6/7, PUR6/7"/>
    <property type="match status" value="1"/>
</dbReference>
<dbReference type="InterPro" id="IPR011054">
    <property type="entry name" value="Rudment_hybrid_motif"/>
</dbReference>
<comment type="function">
    <text evidence="5">Catalyzes the ATP-dependent conversion of 5-aminoimidazole ribonucleotide (AIR) and HCO(3)(-) to N5-carboxyaminoimidazole ribonucleotide (N5-CAIR).</text>
</comment>
<dbReference type="SUPFAM" id="SSF56059">
    <property type="entry name" value="Glutathione synthetase ATP-binding domain-like"/>
    <property type="match status" value="1"/>
</dbReference>
<gene>
    <name evidence="5 6" type="primary">purK</name>
    <name evidence="8" type="ORF">FHR98_003159</name>
</gene>
<dbReference type="InterPro" id="IPR040686">
    <property type="entry name" value="PurK_C"/>
</dbReference>
<feature type="binding site" evidence="5">
    <location>
        <begin position="189"/>
        <end position="192"/>
    </location>
    <ligand>
        <name>ATP</name>
        <dbReference type="ChEBI" id="CHEBI:30616"/>
    </ligand>
</feature>
<name>A0A839SX14_9PROT</name>
<dbReference type="InterPro" id="IPR003135">
    <property type="entry name" value="ATP-grasp_carboxylate-amine"/>
</dbReference>
<dbReference type="NCBIfam" id="NF004679">
    <property type="entry name" value="PRK06019.1-5"/>
    <property type="match status" value="1"/>
</dbReference>
<dbReference type="GO" id="GO:0046872">
    <property type="term" value="F:metal ion binding"/>
    <property type="evidence" value="ECO:0007669"/>
    <property type="project" value="InterPro"/>
</dbReference>
<dbReference type="InterPro" id="IPR054350">
    <property type="entry name" value="PurT/PurK_preATP-grasp"/>
</dbReference>
<evidence type="ECO:0000256" key="4">
    <source>
        <dbReference type="ARBA" id="ARBA00022840"/>
    </source>
</evidence>
<evidence type="ECO:0000313" key="8">
    <source>
        <dbReference type="EMBL" id="MBB3066848.1"/>
    </source>
</evidence>
<evidence type="ECO:0000256" key="1">
    <source>
        <dbReference type="ARBA" id="ARBA00022598"/>
    </source>
</evidence>
<dbReference type="InterPro" id="IPR013815">
    <property type="entry name" value="ATP_grasp_subdomain_1"/>
</dbReference>
<dbReference type="GO" id="GO:0034028">
    <property type="term" value="F:5-(carboxyamino)imidazole ribonucleotide synthase activity"/>
    <property type="evidence" value="ECO:0007669"/>
    <property type="project" value="UniProtKB-UniRule"/>
</dbReference>
<proteinExistence type="inferred from homology"/>
<dbReference type="FunFam" id="3.30.470.20:FF:000029">
    <property type="entry name" value="N5-carboxyaminoimidazole ribonucleotide synthase"/>
    <property type="match status" value="1"/>
</dbReference>
<dbReference type="UniPathway" id="UPA00074">
    <property type="reaction ID" value="UER00942"/>
</dbReference>
<dbReference type="Pfam" id="PF02222">
    <property type="entry name" value="ATP-grasp"/>
    <property type="match status" value="1"/>
</dbReference>
<dbReference type="Pfam" id="PF22660">
    <property type="entry name" value="RS_preATP-grasp-like"/>
    <property type="match status" value="1"/>
</dbReference>
<comment type="subunit">
    <text evidence="5 6">Homodimer.</text>
</comment>